<keyword evidence="3" id="KW-1185">Reference proteome</keyword>
<dbReference type="PANTHER" id="PTHR21310">
    <property type="entry name" value="AMINOGLYCOSIDE PHOSPHOTRANSFERASE-RELATED-RELATED"/>
    <property type="match status" value="1"/>
</dbReference>
<evidence type="ECO:0000259" key="1">
    <source>
        <dbReference type="Pfam" id="PF01636"/>
    </source>
</evidence>
<dbReference type="InterPro" id="IPR002575">
    <property type="entry name" value="Aminoglycoside_PTrfase"/>
</dbReference>
<dbReference type="SUPFAM" id="SSF56112">
    <property type="entry name" value="Protein kinase-like (PK-like)"/>
    <property type="match status" value="1"/>
</dbReference>
<reference evidence="2" key="1">
    <citation type="journal article" date="2023" name="Mol. Phylogenet. Evol.">
        <title>Genome-scale phylogeny and comparative genomics of the fungal order Sordariales.</title>
        <authorList>
            <person name="Hensen N."/>
            <person name="Bonometti L."/>
            <person name="Westerberg I."/>
            <person name="Brannstrom I.O."/>
            <person name="Guillou S."/>
            <person name="Cros-Aarteil S."/>
            <person name="Calhoun S."/>
            <person name="Haridas S."/>
            <person name="Kuo A."/>
            <person name="Mondo S."/>
            <person name="Pangilinan J."/>
            <person name="Riley R."/>
            <person name="LaButti K."/>
            <person name="Andreopoulos B."/>
            <person name="Lipzen A."/>
            <person name="Chen C."/>
            <person name="Yan M."/>
            <person name="Daum C."/>
            <person name="Ng V."/>
            <person name="Clum A."/>
            <person name="Steindorff A."/>
            <person name="Ohm R.A."/>
            <person name="Martin F."/>
            <person name="Silar P."/>
            <person name="Natvig D.O."/>
            <person name="Lalanne C."/>
            <person name="Gautier V."/>
            <person name="Ament-Velasquez S.L."/>
            <person name="Kruys A."/>
            <person name="Hutchinson M.I."/>
            <person name="Powell A.J."/>
            <person name="Barry K."/>
            <person name="Miller A.N."/>
            <person name="Grigoriev I.V."/>
            <person name="Debuchy R."/>
            <person name="Gladieux P."/>
            <person name="Hiltunen Thoren M."/>
            <person name="Johannesson H."/>
        </authorList>
    </citation>
    <scope>NUCLEOTIDE SEQUENCE</scope>
    <source>
        <strain evidence="2">CBS 990.96</strain>
    </source>
</reference>
<reference evidence="2" key="2">
    <citation type="submission" date="2023-05" db="EMBL/GenBank/DDBJ databases">
        <authorList>
            <consortium name="Lawrence Berkeley National Laboratory"/>
            <person name="Steindorff A."/>
            <person name="Hensen N."/>
            <person name="Bonometti L."/>
            <person name="Westerberg I."/>
            <person name="Brannstrom I.O."/>
            <person name="Guillou S."/>
            <person name="Cros-Aarteil S."/>
            <person name="Calhoun S."/>
            <person name="Haridas S."/>
            <person name="Kuo A."/>
            <person name="Mondo S."/>
            <person name="Pangilinan J."/>
            <person name="Riley R."/>
            <person name="Labutti K."/>
            <person name="Andreopoulos B."/>
            <person name="Lipzen A."/>
            <person name="Chen C."/>
            <person name="Yanf M."/>
            <person name="Daum C."/>
            <person name="Ng V."/>
            <person name="Clum A."/>
            <person name="Ohm R."/>
            <person name="Martin F."/>
            <person name="Silar P."/>
            <person name="Natvig D."/>
            <person name="Lalanne C."/>
            <person name="Gautier V."/>
            <person name="Ament-Velasquez S.L."/>
            <person name="Kruys A."/>
            <person name="Hutchinson M.I."/>
            <person name="Powell A.J."/>
            <person name="Barry K."/>
            <person name="Miller A.N."/>
            <person name="Grigoriev I.V."/>
            <person name="Debuchy R."/>
            <person name="Gladieux P."/>
            <person name="Thoren M.H."/>
            <person name="Johannesson H."/>
        </authorList>
    </citation>
    <scope>NUCLEOTIDE SEQUENCE</scope>
    <source>
        <strain evidence="2">CBS 990.96</strain>
    </source>
</reference>
<accession>A0AAN7GWV2</accession>
<protein>
    <recommendedName>
        <fullName evidence="1">Aminoglycoside phosphotransferase domain-containing protein</fullName>
    </recommendedName>
</protein>
<comment type="caution">
    <text evidence="2">The sequence shown here is derived from an EMBL/GenBank/DDBJ whole genome shotgun (WGS) entry which is preliminary data.</text>
</comment>
<dbReference type="Pfam" id="PF01636">
    <property type="entry name" value="APH"/>
    <property type="match status" value="1"/>
</dbReference>
<dbReference type="InterPro" id="IPR011009">
    <property type="entry name" value="Kinase-like_dom_sf"/>
</dbReference>
<dbReference type="InterPro" id="IPR051678">
    <property type="entry name" value="AGP_Transferase"/>
</dbReference>
<dbReference type="EMBL" id="MU865355">
    <property type="protein sequence ID" value="KAK4225993.1"/>
    <property type="molecule type" value="Genomic_DNA"/>
</dbReference>
<name>A0AAN7GWV2_9PEZI</name>
<proteinExistence type="predicted"/>
<evidence type="ECO:0000313" key="3">
    <source>
        <dbReference type="Proteomes" id="UP001301958"/>
    </source>
</evidence>
<feature type="domain" description="Aminoglycoside phosphotransferase" evidence="1">
    <location>
        <begin position="58"/>
        <end position="310"/>
    </location>
</feature>
<organism evidence="2 3">
    <name type="scientific">Podospora fimiseda</name>
    <dbReference type="NCBI Taxonomy" id="252190"/>
    <lineage>
        <taxon>Eukaryota</taxon>
        <taxon>Fungi</taxon>
        <taxon>Dikarya</taxon>
        <taxon>Ascomycota</taxon>
        <taxon>Pezizomycotina</taxon>
        <taxon>Sordariomycetes</taxon>
        <taxon>Sordariomycetidae</taxon>
        <taxon>Sordariales</taxon>
        <taxon>Podosporaceae</taxon>
        <taxon>Podospora</taxon>
    </lineage>
</organism>
<dbReference type="Proteomes" id="UP001301958">
    <property type="component" value="Unassembled WGS sequence"/>
</dbReference>
<sequence length="396" mass="44328">MYYGDDWPSMPDGTPYDGKNLLELVRSGKSLFDGVWDVKLLIQEIEEKLKTQITGIPAVHKGSNNYGFHITSTSRPDIVARLAQDDVNMPEFDSFPLEVQVREVHFEMAVYNLLRSEPAILASRLLYGPIPHDITGRRLLVFEKADGVSNVWEDLTANGKLHLLRQLANIHAALFRYDHPQDFAAQNLLERLFKFKPNSLSMPVAPTRKFWMYLLESKIKATIQNEGDMIGWEDDNETVGPIALAAKESLLRAIPYILPVDKATVPEESLYRLVLEHGDFGIHNTAIAVDDDGKPQVTSLFDWETSCIWPALLSDPLVAAGPVDLIVGEDGQPAVTRLPEGATQVDLDTYAAWARHYIQTVIRAGKDFRHLCFFGKLGEWAENLMQAHGVIGSSAH</sequence>
<evidence type="ECO:0000313" key="2">
    <source>
        <dbReference type="EMBL" id="KAK4225993.1"/>
    </source>
</evidence>
<dbReference type="AlphaFoldDB" id="A0AAN7GWV2"/>
<gene>
    <name evidence="2" type="ORF">QBC38DRAFT_481553</name>
</gene>